<feature type="domain" description="RNase H type-1" evidence="2">
    <location>
        <begin position="140"/>
        <end position="256"/>
    </location>
</feature>
<dbReference type="PANTHER" id="PTHR47074:SF49">
    <property type="entry name" value="POLYNUCLEOTIDYL TRANSFERASE, RIBONUCLEASE H-LIKE SUPERFAMILY PROTEIN"/>
    <property type="match status" value="1"/>
</dbReference>
<dbReference type="InterPro" id="IPR044730">
    <property type="entry name" value="RNase_H-like_dom_plant"/>
</dbReference>
<dbReference type="Proteomes" id="UP000823674">
    <property type="component" value="Chromosome A07"/>
</dbReference>
<dbReference type="EMBL" id="JADBGQ010000009">
    <property type="protein sequence ID" value="KAG5379745.1"/>
    <property type="molecule type" value="Genomic_DNA"/>
</dbReference>
<name>A0ABQ7L1T2_BRACM</name>
<proteinExistence type="predicted"/>
<feature type="region of interest" description="Disordered" evidence="1">
    <location>
        <begin position="107"/>
        <end position="127"/>
    </location>
</feature>
<evidence type="ECO:0000256" key="1">
    <source>
        <dbReference type="SAM" id="MobiDB-lite"/>
    </source>
</evidence>
<keyword evidence="4" id="KW-1185">Reference proteome</keyword>
<gene>
    <name evidence="3" type="primary">A07p030190.1_BraROA</name>
    <name evidence="3" type="ORF">IGI04_027587</name>
</gene>
<organism evidence="3 4">
    <name type="scientific">Brassica rapa subsp. trilocularis</name>
    <dbReference type="NCBI Taxonomy" id="1813537"/>
    <lineage>
        <taxon>Eukaryota</taxon>
        <taxon>Viridiplantae</taxon>
        <taxon>Streptophyta</taxon>
        <taxon>Embryophyta</taxon>
        <taxon>Tracheophyta</taxon>
        <taxon>Spermatophyta</taxon>
        <taxon>Magnoliopsida</taxon>
        <taxon>eudicotyledons</taxon>
        <taxon>Gunneridae</taxon>
        <taxon>Pentapetalae</taxon>
        <taxon>rosids</taxon>
        <taxon>malvids</taxon>
        <taxon>Brassicales</taxon>
        <taxon>Brassicaceae</taxon>
        <taxon>Brassiceae</taxon>
        <taxon>Brassica</taxon>
    </lineage>
</organism>
<reference evidence="3 4" key="1">
    <citation type="submission" date="2021-03" db="EMBL/GenBank/DDBJ databases">
        <authorList>
            <person name="King G.J."/>
            <person name="Bancroft I."/>
            <person name="Baten A."/>
            <person name="Bloomfield J."/>
            <person name="Borpatragohain P."/>
            <person name="He Z."/>
            <person name="Irish N."/>
            <person name="Irwin J."/>
            <person name="Liu K."/>
            <person name="Mauleon R.P."/>
            <person name="Moore J."/>
            <person name="Morris R."/>
            <person name="Ostergaard L."/>
            <person name="Wang B."/>
            <person name="Wells R."/>
        </authorList>
    </citation>
    <scope>NUCLEOTIDE SEQUENCE [LARGE SCALE GENOMIC DNA]</scope>
    <source>
        <strain evidence="3">R-o-18</strain>
        <tissue evidence="3">Leaf</tissue>
    </source>
</reference>
<evidence type="ECO:0000259" key="2">
    <source>
        <dbReference type="Pfam" id="PF13456"/>
    </source>
</evidence>
<dbReference type="InterPro" id="IPR002156">
    <property type="entry name" value="RNaseH_domain"/>
</dbReference>
<evidence type="ECO:0000313" key="3">
    <source>
        <dbReference type="EMBL" id="KAG5379745.1"/>
    </source>
</evidence>
<feature type="compositionally biased region" description="Low complexity" evidence="1">
    <location>
        <begin position="107"/>
        <end position="116"/>
    </location>
</feature>
<evidence type="ECO:0000313" key="4">
    <source>
        <dbReference type="Proteomes" id="UP000823674"/>
    </source>
</evidence>
<dbReference type="PANTHER" id="PTHR47074">
    <property type="entry name" value="BNAC02G40300D PROTEIN"/>
    <property type="match status" value="1"/>
</dbReference>
<sequence length="290" mass="31511">MWRASTMALNGEDMSGMLLSWRWVNLSSREVDGKCKRCGARESVIHVILQCLFSRKVWDSSPVLFGPNDSSGQTIEELLKACSGMSFSETKVLVKATKNAKEWQDSMAAAKSSSASPKDCPNKKTHDQTMVKDNSVACYSDAAWNSVTCAGGLDWTCSKPNGSLLFQGSASQEIVASALMAEVLALKTAIAHGVKDLMCLSNFKNMIILITRNSSVISLQVILYDFGVLNRSLSSISFKFVNQNCNMVADTLAKAAMFSASNSSNRNVNSGSDYVSKKNEADLHEEKGIN</sequence>
<protein>
    <recommendedName>
        <fullName evidence="2">RNase H type-1 domain-containing protein</fullName>
    </recommendedName>
</protein>
<dbReference type="InterPro" id="IPR052929">
    <property type="entry name" value="RNase_H-like_EbsB-rel"/>
</dbReference>
<dbReference type="CDD" id="cd06222">
    <property type="entry name" value="RNase_H_like"/>
    <property type="match status" value="1"/>
</dbReference>
<accession>A0ABQ7L1T2</accession>
<comment type="caution">
    <text evidence="3">The sequence shown here is derived from an EMBL/GenBank/DDBJ whole genome shotgun (WGS) entry which is preliminary data.</text>
</comment>
<dbReference type="Pfam" id="PF13456">
    <property type="entry name" value="RVT_3"/>
    <property type="match status" value="1"/>
</dbReference>